<keyword evidence="1" id="KW-0812">Transmembrane</keyword>
<sequence>MFSLMFCGRERRMIQTPTVRYILHLPPNLLLFCFHFAIPKIHVIIKQLKNGGSFIIYFSIFNFNYHSLWRFYI</sequence>
<keyword evidence="1" id="KW-0472">Membrane</keyword>
<proteinExistence type="predicted"/>
<feature type="transmembrane region" description="Helical" evidence="1">
    <location>
        <begin position="54"/>
        <end position="72"/>
    </location>
</feature>
<evidence type="ECO:0000256" key="1">
    <source>
        <dbReference type="SAM" id="Phobius"/>
    </source>
</evidence>
<dbReference type="VEuPathDB" id="FungiDB:I7I53_03934"/>
<accession>A0A8A1LRE6</accession>
<name>A0A8A1LRE6_AJEC8</name>
<feature type="transmembrane region" description="Helical" evidence="1">
    <location>
        <begin position="21"/>
        <end position="42"/>
    </location>
</feature>
<protein>
    <submittedName>
        <fullName evidence="2">Uncharacterized protein</fullName>
    </submittedName>
</protein>
<dbReference type="Proteomes" id="UP000663419">
    <property type="component" value="Chromosome 4"/>
</dbReference>
<dbReference type="AlphaFoldDB" id="A0A8A1LRE6"/>
<organism evidence="2 3">
    <name type="scientific">Ajellomyces capsulatus (strain H88)</name>
    <name type="common">Darling's disease fungus</name>
    <name type="synonym">Histoplasma capsulatum</name>
    <dbReference type="NCBI Taxonomy" id="544711"/>
    <lineage>
        <taxon>Eukaryota</taxon>
        <taxon>Fungi</taxon>
        <taxon>Dikarya</taxon>
        <taxon>Ascomycota</taxon>
        <taxon>Pezizomycotina</taxon>
        <taxon>Eurotiomycetes</taxon>
        <taxon>Eurotiomycetidae</taxon>
        <taxon>Onygenales</taxon>
        <taxon>Ajellomycetaceae</taxon>
        <taxon>Histoplasma</taxon>
    </lineage>
</organism>
<evidence type="ECO:0000313" key="2">
    <source>
        <dbReference type="EMBL" id="QSS55920.1"/>
    </source>
</evidence>
<evidence type="ECO:0000313" key="3">
    <source>
        <dbReference type="Proteomes" id="UP000663419"/>
    </source>
</evidence>
<keyword evidence="1" id="KW-1133">Transmembrane helix</keyword>
<reference evidence="2" key="1">
    <citation type="submission" date="2021-01" db="EMBL/GenBank/DDBJ databases">
        <title>Chromosome-level genome assembly of a human fungal pathogen reveals clustering of transcriptionally co-regulated genes.</title>
        <authorList>
            <person name="Voorhies M."/>
            <person name="Cohen S."/>
            <person name="Shea T.P."/>
            <person name="Petrus S."/>
            <person name="Munoz J.F."/>
            <person name="Poplawski S."/>
            <person name="Goldman W.E."/>
            <person name="Michael T."/>
            <person name="Cuomo C.A."/>
            <person name="Sil A."/>
            <person name="Beyhan S."/>
        </authorList>
    </citation>
    <scope>NUCLEOTIDE SEQUENCE</scope>
    <source>
        <strain evidence="2">H88</strain>
    </source>
</reference>
<dbReference type="EMBL" id="CP069105">
    <property type="protein sequence ID" value="QSS55920.1"/>
    <property type="molecule type" value="Genomic_DNA"/>
</dbReference>
<gene>
    <name evidence="2" type="ORF">I7I53_03934</name>
</gene>